<organism evidence="1 2">
    <name type="scientific">Amphibacillus xylanus (strain ATCC 51415 / DSM 6626 / JCM 7361 / LMG 17667 / NBRC 15112 / Ep01)</name>
    <dbReference type="NCBI Taxonomy" id="698758"/>
    <lineage>
        <taxon>Bacteria</taxon>
        <taxon>Bacillati</taxon>
        <taxon>Bacillota</taxon>
        <taxon>Bacilli</taxon>
        <taxon>Bacillales</taxon>
        <taxon>Bacillaceae</taxon>
        <taxon>Amphibacillus</taxon>
    </lineage>
</organism>
<dbReference type="Proteomes" id="UP000006294">
    <property type="component" value="Chromosome"/>
</dbReference>
<dbReference type="EMBL" id="AP012050">
    <property type="protein sequence ID" value="BAM48270.1"/>
    <property type="molecule type" value="Genomic_DNA"/>
</dbReference>
<keyword evidence="2" id="KW-1185">Reference proteome</keyword>
<sequence>MSFKKVFLGFLLSVIFLCGLIVIDSNVYAYEDLESYYNSKLLSYGLSEAEINLMDIGLKEILIADFGEDIENNPDRKLNYYPGEIKEYIIDPDGNLVELPAIYNTSPNYVSPFNVIPTSDLKLQFSTANNGQKVQRIIALFEWTKKETAPREFVGFTKESNLDIVPNSYEARIMTRQQTYNTWQYYGNAGGRPYEIDANNGATWRWSGNAAYYKGHVSYKVDTKNKRTGIFQMQYASDPGGSNTSVNVSLGPLSINHTLSNNKAMLKAPHRATVVFRVGP</sequence>
<dbReference type="AlphaFoldDB" id="K0J0A4"/>
<dbReference type="KEGG" id="axl:AXY_21380"/>
<name>K0J0A4_AMPXN</name>
<accession>K0J0A4</accession>
<protein>
    <submittedName>
        <fullName evidence="1">Uncharacterized protein</fullName>
    </submittedName>
</protein>
<proteinExistence type="predicted"/>
<dbReference type="HOGENOM" id="CLU_992625_0_0_9"/>
<evidence type="ECO:0000313" key="1">
    <source>
        <dbReference type="EMBL" id="BAM48270.1"/>
    </source>
</evidence>
<reference evidence="1 2" key="1">
    <citation type="submission" date="2011-01" db="EMBL/GenBank/DDBJ databases">
        <title>Whole genome sequence of Amphibacillus xylinus NBRC 15112.</title>
        <authorList>
            <person name="Nakazawa H."/>
            <person name="Katano Y."/>
            <person name="Nakamura S."/>
            <person name="Sasagawa M."/>
            <person name="Fukada J."/>
            <person name="Arai T."/>
            <person name="Sasakura N."/>
            <person name="Mochizuki D."/>
            <person name="Hosoyama A."/>
            <person name="Harada K."/>
            <person name="Horikawa H."/>
            <person name="Kato Y."/>
            <person name="Harada T."/>
            <person name="Sasaki K."/>
            <person name="Sekiguchi M."/>
            <person name="Hodoyama M."/>
            <person name="Nishiko R."/>
            <person name="Narita H."/>
            <person name="Hanamaki A."/>
            <person name="Hata C."/>
            <person name="Konno Y."/>
            <person name="Niimura Y."/>
            <person name="Yamazaki S."/>
            <person name="Fujita N."/>
        </authorList>
    </citation>
    <scope>NUCLEOTIDE SEQUENCE [LARGE SCALE GENOMIC DNA]</scope>
    <source>
        <strain evidence="2">ATCC 51415 / DSM 6626 / JCM 7361 / LMG 17667 / NBRC 15112 / Ep01</strain>
    </source>
</reference>
<gene>
    <name evidence="1" type="ordered locus">AXY_21380</name>
</gene>
<dbReference type="RefSeq" id="WP_015010853.1">
    <property type="nucleotide sequence ID" value="NC_018704.1"/>
</dbReference>
<evidence type="ECO:0000313" key="2">
    <source>
        <dbReference type="Proteomes" id="UP000006294"/>
    </source>
</evidence>